<dbReference type="GO" id="GO:0004252">
    <property type="term" value="F:serine-type endopeptidase activity"/>
    <property type="evidence" value="ECO:0007669"/>
    <property type="project" value="InterPro"/>
</dbReference>
<dbReference type="STRING" id="1329250.WOSG25_091150"/>
<dbReference type="SUPFAM" id="SSF144091">
    <property type="entry name" value="Rhomboid-like"/>
    <property type="match status" value="1"/>
</dbReference>
<evidence type="ECO:0000256" key="7">
    <source>
        <dbReference type="ARBA" id="ARBA00023136"/>
    </source>
</evidence>
<sequence>MQELKAEFKIQPVNLILVGIMIMLYGAEVIVSRSTTISTQILYNFGANFAPAVIFNHQWWRLFTAGLLHVSFFHIVFNLIVMYWIGRLLERALGSMRYLILFVFANILGNLFTLALGDLRAISAGASGAIYGMFGSLIILGILAHWRGFWGEQAKTIGLLVVLSLVGNLFSTGIDLWAHIGGIIAGAVLTPLLLKNQALQASNQRPELLKSGSVILIIGMIGILIMIGVSHGNAYFS</sequence>
<evidence type="ECO:0000256" key="3">
    <source>
        <dbReference type="ARBA" id="ARBA00022692"/>
    </source>
</evidence>
<keyword evidence="2" id="KW-0645">Protease</keyword>
<keyword evidence="4" id="KW-0378">Hydrolase</keyword>
<dbReference type="PANTHER" id="PTHR22936:SF69">
    <property type="entry name" value="RHOMBOID-LIKE PROTEIN"/>
    <property type="match status" value="1"/>
</dbReference>
<feature type="transmembrane region" description="Helical" evidence="8">
    <location>
        <begin position="214"/>
        <end position="236"/>
    </location>
</feature>
<evidence type="ECO:0000256" key="1">
    <source>
        <dbReference type="ARBA" id="ARBA00004141"/>
    </source>
</evidence>
<dbReference type="PANTHER" id="PTHR22936">
    <property type="entry name" value="RHOMBOID-RELATED"/>
    <property type="match status" value="1"/>
</dbReference>
<feature type="domain" description="Peptidase S54 rhomboid" evidence="9">
    <location>
        <begin position="57"/>
        <end position="195"/>
    </location>
</feature>
<dbReference type="GO" id="GO:0016020">
    <property type="term" value="C:membrane"/>
    <property type="evidence" value="ECO:0007669"/>
    <property type="project" value="UniProtKB-SubCell"/>
</dbReference>
<keyword evidence="7 8" id="KW-0472">Membrane</keyword>
<feature type="transmembrane region" description="Helical" evidence="8">
    <location>
        <begin position="98"/>
        <end position="116"/>
    </location>
</feature>
<protein>
    <submittedName>
        <fullName evidence="10">Peptidase S54 family protein</fullName>
    </submittedName>
</protein>
<dbReference type="AlphaFoldDB" id="A0A069D213"/>
<keyword evidence="11" id="KW-1185">Reference proteome</keyword>
<organism evidence="10 11">
    <name type="scientific">Weissella oryzae (strain DSM 25784 / JCM 18191 / LMG 30913 / SG25)</name>
    <dbReference type="NCBI Taxonomy" id="1329250"/>
    <lineage>
        <taxon>Bacteria</taxon>
        <taxon>Bacillati</taxon>
        <taxon>Bacillota</taxon>
        <taxon>Bacilli</taxon>
        <taxon>Lactobacillales</taxon>
        <taxon>Lactobacillaceae</taxon>
        <taxon>Weissella</taxon>
    </lineage>
</organism>
<evidence type="ECO:0000313" key="11">
    <source>
        <dbReference type="Proteomes" id="UP000030643"/>
    </source>
</evidence>
<dbReference type="Gene3D" id="1.20.1540.10">
    <property type="entry name" value="Rhomboid-like"/>
    <property type="match status" value="1"/>
</dbReference>
<evidence type="ECO:0000256" key="2">
    <source>
        <dbReference type="ARBA" id="ARBA00022670"/>
    </source>
</evidence>
<feature type="transmembrane region" description="Helical" evidence="8">
    <location>
        <begin position="42"/>
        <end position="60"/>
    </location>
</feature>
<dbReference type="EMBL" id="DF820492">
    <property type="protein sequence ID" value="GAK31416.1"/>
    <property type="molecule type" value="Genomic_DNA"/>
</dbReference>
<evidence type="ECO:0000256" key="4">
    <source>
        <dbReference type="ARBA" id="ARBA00022801"/>
    </source>
</evidence>
<dbReference type="eggNOG" id="COG0705">
    <property type="taxonomic scope" value="Bacteria"/>
</dbReference>
<dbReference type="RefSeq" id="WP_052348587.1">
    <property type="nucleotide sequence ID" value="NZ_DF820492.1"/>
</dbReference>
<evidence type="ECO:0000256" key="6">
    <source>
        <dbReference type="ARBA" id="ARBA00022989"/>
    </source>
</evidence>
<gene>
    <name evidence="10" type="ORF">WOSG25_091150</name>
</gene>
<name>A0A069D213_WEIOS</name>
<feature type="transmembrane region" description="Helical" evidence="8">
    <location>
        <begin position="66"/>
        <end position="86"/>
    </location>
</feature>
<feature type="transmembrane region" description="Helical" evidence="8">
    <location>
        <begin position="153"/>
        <end position="170"/>
    </location>
</feature>
<evidence type="ECO:0000313" key="10">
    <source>
        <dbReference type="EMBL" id="GAK31416.1"/>
    </source>
</evidence>
<feature type="transmembrane region" description="Helical" evidence="8">
    <location>
        <begin position="176"/>
        <end position="194"/>
    </location>
</feature>
<reference evidence="11" key="1">
    <citation type="journal article" date="2014" name="Genome Announc.">
        <title>Draft genome sequence of Weissella oryzae SG25T, isolated from fermented rice grains.</title>
        <authorList>
            <person name="Tanizawa Y."/>
            <person name="Fujisawa T."/>
            <person name="Mochizuki T."/>
            <person name="Kaminuma E."/>
            <person name="Suzuki Y."/>
            <person name="Nakamura Y."/>
            <person name="Tohno M."/>
        </authorList>
    </citation>
    <scope>NUCLEOTIDE SEQUENCE [LARGE SCALE GENOMIC DNA]</scope>
    <source>
        <strain evidence="11">DSM 25784 / JCM 18191 / LMG 30913 / SG25</strain>
    </source>
</reference>
<evidence type="ECO:0000259" key="9">
    <source>
        <dbReference type="Pfam" id="PF01694"/>
    </source>
</evidence>
<dbReference type="Pfam" id="PF01694">
    <property type="entry name" value="Rhomboid"/>
    <property type="match status" value="1"/>
</dbReference>
<keyword evidence="3 8" id="KW-0812">Transmembrane</keyword>
<accession>A0A069D213</accession>
<comment type="subcellular location">
    <subcellularLocation>
        <location evidence="1">Membrane</location>
        <topology evidence="1">Multi-pass membrane protein</topology>
    </subcellularLocation>
</comment>
<keyword evidence="6 8" id="KW-1133">Transmembrane helix</keyword>
<dbReference type="InterPro" id="IPR035952">
    <property type="entry name" value="Rhomboid-like_sf"/>
</dbReference>
<proteinExistence type="predicted"/>
<dbReference type="InterPro" id="IPR022764">
    <property type="entry name" value="Peptidase_S54_rhomboid_dom"/>
</dbReference>
<dbReference type="Proteomes" id="UP000030643">
    <property type="component" value="Unassembled WGS sequence"/>
</dbReference>
<evidence type="ECO:0000256" key="5">
    <source>
        <dbReference type="ARBA" id="ARBA00022825"/>
    </source>
</evidence>
<dbReference type="GO" id="GO:0006508">
    <property type="term" value="P:proteolysis"/>
    <property type="evidence" value="ECO:0007669"/>
    <property type="project" value="UniProtKB-KW"/>
</dbReference>
<evidence type="ECO:0000256" key="8">
    <source>
        <dbReference type="SAM" id="Phobius"/>
    </source>
</evidence>
<dbReference type="OrthoDB" id="9813074at2"/>
<feature type="transmembrane region" description="Helical" evidence="8">
    <location>
        <begin position="12"/>
        <end position="30"/>
    </location>
</feature>
<feature type="transmembrane region" description="Helical" evidence="8">
    <location>
        <begin position="128"/>
        <end position="146"/>
    </location>
</feature>
<keyword evidence="5" id="KW-0720">Serine protease</keyword>
<dbReference type="InterPro" id="IPR002610">
    <property type="entry name" value="Peptidase_S54_rhomboid-like"/>
</dbReference>